<feature type="transmembrane region" description="Helical" evidence="7">
    <location>
        <begin position="478"/>
        <end position="499"/>
    </location>
</feature>
<evidence type="ECO:0000256" key="4">
    <source>
        <dbReference type="ARBA" id="ARBA00023163"/>
    </source>
</evidence>
<proteinExistence type="predicted"/>
<protein>
    <recommendedName>
        <fullName evidence="8">Zn(2)-C6 fungal-type domain-containing protein</fullName>
    </recommendedName>
</protein>
<evidence type="ECO:0000256" key="6">
    <source>
        <dbReference type="SAM" id="MobiDB-lite"/>
    </source>
</evidence>
<feature type="transmembrane region" description="Helical" evidence="7">
    <location>
        <begin position="362"/>
        <end position="380"/>
    </location>
</feature>
<keyword evidence="5" id="KW-0539">Nucleus</keyword>
<feature type="compositionally biased region" description="Low complexity" evidence="6">
    <location>
        <begin position="1"/>
        <end position="11"/>
    </location>
</feature>
<accession>A0AAD5U5Y9</accession>
<evidence type="ECO:0000256" key="1">
    <source>
        <dbReference type="ARBA" id="ARBA00004123"/>
    </source>
</evidence>
<reference evidence="9" key="1">
    <citation type="submission" date="2020-05" db="EMBL/GenBank/DDBJ databases">
        <title>Phylogenomic resolution of chytrid fungi.</title>
        <authorList>
            <person name="Stajich J.E."/>
            <person name="Amses K."/>
            <person name="Simmons R."/>
            <person name="Seto K."/>
            <person name="Myers J."/>
            <person name="Bonds A."/>
            <person name="Quandt C.A."/>
            <person name="Barry K."/>
            <person name="Liu P."/>
            <person name="Grigoriev I."/>
            <person name="Longcore J.E."/>
            <person name="James T.Y."/>
        </authorList>
    </citation>
    <scope>NUCLEOTIDE SEQUENCE</scope>
    <source>
        <strain evidence="9">JEL0476</strain>
    </source>
</reference>
<keyword evidence="7" id="KW-1133">Transmembrane helix</keyword>
<dbReference type="GO" id="GO:0000981">
    <property type="term" value="F:DNA-binding transcription factor activity, RNA polymerase II-specific"/>
    <property type="evidence" value="ECO:0007669"/>
    <property type="project" value="InterPro"/>
</dbReference>
<dbReference type="SMART" id="SM00066">
    <property type="entry name" value="GAL4"/>
    <property type="match status" value="1"/>
</dbReference>
<dbReference type="Pfam" id="PF00172">
    <property type="entry name" value="Zn_clus"/>
    <property type="match status" value="1"/>
</dbReference>
<dbReference type="EMBL" id="JADGJW010000168">
    <property type="protein sequence ID" value="KAJ3222600.1"/>
    <property type="molecule type" value="Genomic_DNA"/>
</dbReference>
<keyword evidence="7" id="KW-0472">Membrane</keyword>
<feature type="transmembrane region" description="Helical" evidence="7">
    <location>
        <begin position="405"/>
        <end position="424"/>
    </location>
</feature>
<dbReference type="CDD" id="cd00067">
    <property type="entry name" value="GAL4"/>
    <property type="match status" value="1"/>
</dbReference>
<feature type="region of interest" description="Disordered" evidence="6">
    <location>
        <begin position="1"/>
        <end position="27"/>
    </location>
</feature>
<keyword evidence="2" id="KW-0479">Metal-binding</keyword>
<organism evidence="9 10">
    <name type="scientific">Clydaea vesicula</name>
    <dbReference type="NCBI Taxonomy" id="447962"/>
    <lineage>
        <taxon>Eukaryota</taxon>
        <taxon>Fungi</taxon>
        <taxon>Fungi incertae sedis</taxon>
        <taxon>Chytridiomycota</taxon>
        <taxon>Chytridiomycota incertae sedis</taxon>
        <taxon>Chytridiomycetes</taxon>
        <taxon>Lobulomycetales</taxon>
        <taxon>Lobulomycetaceae</taxon>
        <taxon>Clydaea</taxon>
    </lineage>
</organism>
<dbReference type="Gene3D" id="2.170.130.20">
    <property type="entry name" value="LCCL-like domain"/>
    <property type="match status" value="1"/>
</dbReference>
<evidence type="ECO:0000313" key="9">
    <source>
        <dbReference type="EMBL" id="KAJ3222600.1"/>
    </source>
</evidence>
<dbReference type="GO" id="GO:0005634">
    <property type="term" value="C:nucleus"/>
    <property type="evidence" value="ECO:0007669"/>
    <property type="project" value="UniProtKB-SubCell"/>
</dbReference>
<dbReference type="SUPFAM" id="SSF69848">
    <property type="entry name" value="LCCL domain"/>
    <property type="match status" value="1"/>
</dbReference>
<keyword evidence="3" id="KW-0805">Transcription regulation</keyword>
<keyword evidence="7" id="KW-0812">Transmembrane</keyword>
<dbReference type="InterPro" id="IPR004043">
    <property type="entry name" value="LCCL"/>
</dbReference>
<dbReference type="InterPro" id="IPR001138">
    <property type="entry name" value="Zn2Cys6_DnaBD"/>
</dbReference>
<dbReference type="CDD" id="cd12148">
    <property type="entry name" value="fungal_TF_MHR"/>
    <property type="match status" value="1"/>
</dbReference>
<feature type="compositionally biased region" description="Polar residues" evidence="6">
    <location>
        <begin position="17"/>
        <end position="27"/>
    </location>
</feature>
<evidence type="ECO:0000256" key="7">
    <source>
        <dbReference type="SAM" id="Phobius"/>
    </source>
</evidence>
<dbReference type="SUPFAM" id="SSF57701">
    <property type="entry name" value="Zn2/Cys6 DNA-binding domain"/>
    <property type="match status" value="1"/>
</dbReference>
<evidence type="ECO:0000256" key="3">
    <source>
        <dbReference type="ARBA" id="ARBA00023015"/>
    </source>
</evidence>
<dbReference type="Gene3D" id="4.10.240.10">
    <property type="entry name" value="Zn(2)-C6 fungal-type DNA-binding domain"/>
    <property type="match status" value="1"/>
</dbReference>
<dbReference type="InterPro" id="IPR036609">
    <property type="entry name" value="LCCL_sf"/>
</dbReference>
<dbReference type="PROSITE" id="PS50048">
    <property type="entry name" value="ZN2_CY6_FUNGAL_2"/>
    <property type="match status" value="1"/>
</dbReference>
<name>A0AAD5U5Y9_9FUNG</name>
<feature type="compositionally biased region" description="Polar residues" evidence="6">
    <location>
        <begin position="701"/>
        <end position="728"/>
    </location>
</feature>
<evidence type="ECO:0000259" key="8">
    <source>
        <dbReference type="PROSITE" id="PS50048"/>
    </source>
</evidence>
<evidence type="ECO:0000256" key="2">
    <source>
        <dbReference type="ARBA" id="ARBA00022723"/>
    </source>
</evidence>
<keyword evidence="10" id="KW-1185">Reference proteome</keyword>
<dbReference type="PANTHER" id="PTHR47338:SF5">
    <property type="entry name" value="ZN(II)2CYS6 TRANSCRIPTION FACTOR (EUROFUNG)"/>
    <property type="match status" value="1"/>
</dbReference>
<evidence type="ECO:0000313" key="10">
    <source>
        <dbReference type="Proteomes" id="UP001211065"/>
    </source>
</evidence>
<dbReference type="Pfam" id="PF03815">
    <property type="entry name" value="LCCL"/>
    <property type="match status" value="1"/>
</dbReference>
<feature type="domain" description="Zn(2)-C6 fungal-type" evidence="8">
    <location>
        <begin position="637"/>
        <end position="668"/>
    </location>
</feature>
<dbReference type="InterPro" id="IPR036864">
    <property type="entry name" value="Zn2-C6_fun-type_DNA-bd_sf"/>
</dbReference>
<feature type="transmembrane region" description="Helical" evidence="7">
    <location>
        <begin position="280"/>
        <end position="297"/>
    </location>
</feature>
<feature type="transmembrane region" description="Helical" evidence="7">
    <location>
        <begin position="330"/>
        <end position="350"/>
    </location>
</feature>
<evidence type="ECO:0000256" key="5">
    <source>
        <dbReference type="ARBA" id="ARBA00023242"/>
    </source>
</evidence>
<feature type="transmembrane region" description="Helical" evidence="7">
    <location>
        <begin position="455"/>
        <end position="471"/>
    </location>
</feature>
<sequence length="1502" mass="170829">MSNPSNPNSPSLLEMEAQSSSNVTSTSPLNNKLRYESVRTVMLTIFRFIKLIVECKEKTDFKLAKISKFEKLENQLHKVVNYKKRNSVTPSARNAAKKNQNYSFITNKFNVPKFLIIFVHICLLIITILTVKFNYFSAKVDGFSSVESIGCFESVTVETSTSFFEDTFPVRCASQCSNARAITRKFVGGKQVQYQPFIVGSEESGYRADTWICMAALQQKLINHFNGGCVVATVKNSFASQTFNSSVENANVKVTNFDSTYPLSLSLSSPSEAEFCEDKFYYAIPFFIVGLIILPFLKCSKSHFYWSNLFWISVYFVFVSPFISKSSYNIGQLTGLIIPLFSVLFVIYRWISKFSLPTPADFPIDLALFWLLPMWIGIHIDTIEGYLPPFSSFSFSSKMFRADNMIPLILIIGVVLSVIFYFFYLHRKNGTLFTICARITIFFVIYISFAKLLGLVLHLHHYVLALFLVSLTKIQARFSLIIQGIFLGFFLSGILSWGFDSFLETNFESDLGNGFLFGSSIPTWNLNFTNLHENKMIEWNYEFNQTTNITSLYQDDLVNVLGYDSAARFAVTEYVLMMNDIKVYQGKKNYFQLKNSQELPFKVEGSDLPFYFRVSTIQNSRTMDFSKQKGKTPITQACDYCRIKKRKCDGAQPRCGNCSVHNNEDCTFKMEVGKRGPKKGNKSALLSRLDHLESLLASKAMDTSQQGQPSNFERASSYGNSNQFDTNSQQQQIQQMQQFYQGANQLAQLQGGSQFYQGNDNNNSPNSTSIDSLLAPVNINLDPLLTLVKHQQNIMQSQQNQFGDLFNISHSTLSPTSVQNSSPAIPNKGDQFSELQKILIEQCWFKTTVSMVPIFEKKEFFERLRQTEKTGEGYSDPSKSIPFPQYLLDAICAFGAVRSKHRLLYTPDYGGSPIKASELFATSAVEALKGISMNEHYSTECLQTMSLLSYYFFHVGAQDKGFYWMVETYKAAQVFNWDIPSEPYEEKFHPLMNLNPSGKKDRRCVWAIFILQSTFGSRPLLCNERDHLYMTDPSEWEALGFPTEDTGEWHGVRNANRMAIMMQLVFLYRRVIRYCADKQATATTPVLPARKAVLDAIPFVQISDIHRSLLVWHENIPSANRAFNSLTDFIQGSQKMKDNEDWVQKFCNLQVASTYLLALAKIHHHNSKSAQPTGKFQFSTNHLLVGTSLDMILVCIRAFASLMVVPQSSKLEEDSEYKMFYSRLSLDTIMAIALSEVIEFALDCIHQRKGWAAVIDRRQNEANPLIRKYYDKLSPIINDVVERVEKERRDFAIKLNSDNSKVTYPILATDVFINNDITNKNSEITINQSIETIKHPQILSPYKELKMSPIMCNFAVDLTSGVHRPLFSSLEQSYPTSNFTPQQLCSPNSETQLPSPALTNCLDLDELESMLLDSSTYANISNNSKTSSHSLDLLSVTPPPLLINNEYTFKLLNNTTSKANFCEVSKNTFPYSYNYSLSNTPSYTNTQTIADDVRNLTDTLYW</sequence>
<gene>
    <name evidence="9" type="ORF">HK099_002112</name>
</gene>
<feature type="transmembrane region" description="Helical" evidence="7">
    <location>
        <begin position="304"/>
        <end position="324"/>
    </location>
</feature>
<keyword evidence="4" id="KW-0804">Transcription</keyword>
<comment type="caution">
    <text evidence="9">The sequence shown here is derived from an EMBL/GenBank/DDBJ whole genome shotgun (WGS) entry which is preliminary data.</text>
</comment>
<feature type="region of interest" description="Disordered" evidence="6">
    <location>
        <begin position="700"/>
        <end position="734"/>
    </location>
</feature>
<comment type="subcellular location">
    <subcellularLocation>
        <location evidence="1">Nucleus</location>
    </subcellularLocation>
</comment>
<dbReference type="Proteomes" id="UP001211065">
    <property type="component" value="Unassembled WGS sequence"/>
</dbReference>
<dbReference type="InterPro" id="IPR050815">
    <property type="entry name" value="TF_fung"/>
</dbReference>
<feature type="transmembrane region" description="Helical" evidence="7">
    <location>
        <begin position="114"/>
        <end position="135"/>
    </location>
</feature>
<dbReference type="PANTHER" id="PTHR47338">
    <property type="entry name" value="ZN(II)2CYS6 TRANSCRIPTION FACTOR (EUROFUNG)-RELATED"/>
    <property type="match status" value="1"/>
</dbReference>
<feature type="transmembrane region" description="Helical" evidence="7">
    <location>
        <begin position="431"/>
        <end position="449"/>
    </location>
</feature>
<dbReference type="GO" id="GO:0008270">
    <property type="term" value="F:zinc ion binding"/>
    <property type="evidence" value="ECO:0007669"/>
    <property type="project" value="InterPro"/>
</dbReference>
<dbReference type="PROSITE" id="PS00463">
    <property type="entry name" value="ZN2_CY6_FUNGAL_1"/>
    <property type="match status" value="1"/>
</dbReference>